<evidence type="ECO:0000256" key="1">
    <source>
        <dbReference type="SAM" id="Coils"/>
    </source>
</evidence>
<sequence length="286" mass="31273">MALSRALMFAGFLVIVSLFSGTFAAPARADHPIVSKDTDGDSLLKSKIAQLDSDGQTSDDGADTVGPGPENVHAQEKEMRSLGQEDRDRFKATAQSLKTHHGHRVQAPPDPVLPTEDSIEILAKALARLHLPVTEEEEREEEREGEREEEEEKGSDGERLGTSYNQDIHQEKPEKDAEVGAVMGKSLQQTIAEALARLQGGDQPGRKLQQPVPPSFQNVHEDAILTVESRLLKDLAFANKLGISVDDLIQDLEEQESREENLMKLENSLASLIAEGDSGVPTNLMI</sequence>
<keyword evidence="1" id="KW-0175">Coiled coil</keyword>
<evidence type="ECO:0000313" key="4">
    <source>
        <dbReference type="EMBL" id="RUS73647.1"/>
    </source>
</evidence>
<gene>
    <name evidence="4" type="ORF">EGW08_018579</name>
</gene>
<feature type="chain" id="PRO_5019466328" description="Transmembrane protein" evidence="3">
    <location>
        <begin position="25"/>
        <end position="286"/>
    </location>
</feature>
<dbReference type="Proteomes" id="UP000271974">
    <property type="component" value="Unassembled WGS sequence"/>
</dbReference>
<feature type="coiled-coil region" evidence="1">
    <location>
        <begin position="245"/>
        <end position="275"/>
    </location>
</feature>
<dbReference type="AlphaFoldDB" id="A0A433SWH2"/>
<name>A0A433SWH2_ELYCH</name>
<reference evidence="4 5" key="1">
    <citation type="submission" date="2019-01" db="EMBL/GenBank/DDBJ databases">
        <title>A draft genome assembly of the solar-powered sea slug Elysia chlorotica.</title>
        <authorList>
            <person name="Cai H."/>
            <person name="Li Q."/>
            <person name="Fang X."/>
            <person name="Li J."/>
            <person name="Curtis N.E."/>
            <person name="Altenburger A."/>
            <person name="Shibata T."/>
            <person name="Feng M."/>
            <person name="Maeda T."/>
            <person name="Schwartz J.A."/>
            <person name="Shigenobu S."/>
            <person name="Lundholm N."/>
            <person name="Nishiyama T."/>
            <person name="Yang H."/>
            <person name="Hasebe M."/>
            <person name="Li S."/>
            <person name="Pierce S.K."/>
            <person name="Wang J."/>
        </authorList>
    </citation>
    <scope>NUCLEOTIDE SEQUENCE [LARGE SCALE GENOMIC DNA]</scope>
    <source>
        <strain evidence="4">EC2010</strain>
        <tissue evidence="4">Whole organism of an adult</tissue>
    </source>
</reference>
<evidence type="ECO:0008006" key="6">
    <source>
        <dbReference type="Google" id="ProtNLM"/>
    </source>
</evidence>
<evidence type="ECO:0000256" key="2">
    <source>
        <dbReference type="SAM" id="MobiDB-lite"/>
    </source>
</evidence>
<evidence type="ECO:0000313" key="5">
    <source>
        <dbReference type="Proteomes" id="UP000271974"/>
    </source>
</evidence>
<feature type="region of interest" description="Disordered" evidence="2">
    <location>
        <begin position="50"/>
        <end position="71"/>
    </location>
</feature>
<protein>
    <recommendedName>
        <fullName evidence="6">Transmembrane protein</fullName>
    </recommendedName>
</protein>
<evidence type="ECO:0000256" key="3">
    <source>
        <dbReference type="SAM" id="SignalP"/>
    </source>
</evidence>
<keyword evidence="5" id="KW-1185">Reference proteome</keyword>
<feature type="signal peptide" evidence="3">
    <location>
        <begin position="1"/>
        <end position="24"/>
    </location>
</feature>
<comment type="caution">
    <text evidence="4">The sequence shown here is derived from an EMBL/GenBank/DDBJ whole genome shotgun (WGS) entry which is preliminary data.</text>
</comment>
<accession>A0A433SWH2</accession>
<feature type="compositionally biased region" description="Acidic residues" evidence="2">
    <location>
        <begin position="134"/>
        <end position="153"/>
    </location>
</feature>
<dbReference type="EMBL" id="RQTK01000913">
    <property type="protein sequence ID" value="RUS73647.1"/>
    <property type="molecule type" value="Genomic_DNA"/>
</dbReference>
<proteinExistence type="predicted"/>
<dbReference type="OrthoDB" id="6130682at2759"/>
<keyword evidence="3" id="KW-0732">Signal</keyword>
<feature type="region of interest" description="Disordered" evidence="2">
    <location>
        <begin position="131"/>
        <end position="175"/>
    </location>
</feature>
<organism evidence="4 5">
    <name type="scientific">Elysia chlorotica</name>
    <name type="common">Eastern emerald elysia</name>
    <name type="synonym">Sea slug</name>
    <dbReference type="NCBI Taxonomy" id="188477"/>
    <lineage>
        <taxon>Eukaryota</taxon>
        <taxon>Metazoa</taxon>
        <taxon>Spiralia</taxon>
        <taxon>Lophotrochozoa</taxon>
        <taxon>Mollusca</taxon>
        <taxon>Gastropoda</taxon>
        <taxon>Heterobranchia</taxon>
        <taxon>Euthyneura</taxon>
        <taxon>Panpulmonata</taxon>
        <taxon>Sacoglossa</taxon>
        <taxon>Placobranchoidea</taxon>
        <taxon>Plakobranchidae</taxon>
        <taxon>Elysia</taxon>
    </lineage>
</organism>